<evidence type="ECO:0000313" key="2">
    <source>
        <dbReference type="EMBL" id="QDZ15549.1"/>
    </source>
</evidence>
<accession>A0A5B8M615</accession>
<evidence type="ECO:0000256" key="1">
    <source>
        <dbReference type="SAM" id="Phobius"/>
    </source>
</evidence>
<dbReference type="KEGG" id="huw:FPZ11_12955"/>
<sequence length="86" mass="8905">MTESDLDILTASLDEREATADTNAGTTKTATPVLGFLGISVGFAALIGLSIGAVTALWIVLFGRTLLFSIGPWFGWLAFSLTGTPG</sequence>
<keyword evidence="1" id="KW-1133">Transmembrane helix</keyword>
<dbReference type="Proteomes" id="UP000320216">
    <property type="component" value="Chromosome"/>
</dbReference>
<protein>
    <submittedName>
        <fullName evidence="2">Uncharacterized protein</fullName>
    </submittedName>
</protein>
<keyword evidence="1" id="KW-0472">Membrane</keyword>
<dbReference type="EMBL" id="CP042305">
    <property type="protein sequence ID" value="QDZ15549.1"/>
    <property type="molecule type" value="Genomic_DNA"/>
</dbReference>
<keyword evidence="3" id="KW-1185">Reference proteome</keyword>
<name>A0A5B8M615_9MICO</name>
<dbReference type="AlphaFoldDB" id="A0A5B8M615"/>
<reference evidence="2 3" key="1">
    <citation type="submission" date="2019-07" db="EMBL/GenBank/DDBJ databases">
        <title>Full genome sequence of Humibacter sp. WJ7-1.</title>
        <authorList>
            <person name="Im W.-T."/>
        </authorList>
    </citation>
    <scope>NUCLEOTIDE SEQUENCE [LARGE SCALE GENOMIC DNA]</scope>
    <source>
        <strain evidence="2 3">WJ7-1</strain>
    </source>
</reference>
<proteinExistence type="predicted"/>
<feature type="transmembrane region" description="Helical" evidence="1">
    <location>
        <begin position="33"/>
        <end position="59"/>
    </location>
</feature>
<keyword evidence="1" id="KW-0812">Transmembrane</keyword>
<organism evidence="2 3">
    <name type="scientific">Humibacter ginsenosidimutans</name>
    <dbReference type="NCBI Taxonomy" id="2599293"/>
    <lineage>
        <taxon>Bacteria</taxon>
        <taxon>Bacillati</taxon>
        <taxon>Actinomycetota</taxon>
        <taxon>Actinomycetes</taxon>
        <taxon>Micrococcales</taxon>
        <taxon>Microbacteriaceae</taxon>
        <taxon>Humibacter</taxon>
    </lineage>
</organism>
<evidence type="ECO:0000313" key="3">
    <source>
        <dbReference type="Proteomes" id="UP000320216"/>
    </source>
</evidence>
<gene>
    <name evidence="2" type="ORF">FPZ11_12955</name>
</gene>
<feature type="transmembrane region" description="Helical" evidence="1">
    <location>
        <begin position="66"/>
        <end position="84"/>
    </location>
</feature>
<dbReference type="RefSeq" id="WP_146321539.1">
    <property type="nucleotide sequence ID" value="NZ_CP042305.1"/>
</dbReference>